<accession>A0A4P9XIQ6</accession>
<keyword evidence="1" id="KW-0812">Transmembrane</keyword>
<dbReference type="Proteomes" id="UP000271241">
    <property type="component" value="Unassembled WGS sequence"/>
</dbReference>
<protein>
    <recommendedName>
        <fullName evidence="4">Integral membrane protein</fullName>
    </recommendedName>
</protein>
<dbReference type="OrthoDB" id="2256270at2759"/>
<dbReference type="AlphaFoldDB" id="A0A4P9XIQ6"/>
<sequence length="285" mass="32575">MYIHPLGELNYNDYLVQSATMAEARERMRGLSVQLMLEVVAFCFFMRNFYYSIIMLYQAPRRLAVWCCVLQTVPSVTFSAGFALAIIAPHGPSCRAAIWVVVVGLIISADAANVLLLTKAYLVHQRNRWLLVAGILLIIPSPLAIWVIWYRSYMVMTPEVGCLVKYPLYFPWLKFGLDAPINIIFSISFLLVVYRQYRQHGSNCWKDLARDGLITMLVVVTSNLICAFGTAFTVLGDLSEMFWVGDWVVTSTLLVEHVRKLPHTASDARKWSSGRNRYQRSYNWP</sequence>
<proteinExistence type="predicted"/>
<reference evidence="3" key="1">
    <citation type="journal article" date="2018" name="Nat. Microbiol.">
        <title>Leveraging single-cell genomics to expand the fungal tree of life.</title>
        <authorList>
            <person name="Ahrendt S.R."/>
            <person name="Quandt C.A."/>
            <person name="Ciobanu D."/>
            <person name="Clum A."/>
            <person name="Salamov A."/>
            <person name="Andreopoulos B."/>
            <person name="Cheng J.F."/>
            <person name="Woyke T."/>
            <person name="Pelin A."/>
            <person name="Henrissat B."/>
            <person name="Reynolds N.K."/>
            <person name="Benny G.L."/>
            <person name="Smith M.E."/>
            <person name="James T.Y."/>
            <person name="Grigoriev I.V."/>
        </authorList>
    </citation>
    <scope>NUCLEOTIDE SEQUENCE [LARGE SCALE GENOMIC DNA]</scope>
    <source>
        <strain evidence="3">RSA 1356</strain>
    </source>
</reference>
<name>A0A4P9XIQ6_9FUNG</name>
<gene>
    <name evidence="2" type="ORF">THASP1DRAFT_33089</name>
</gene>
<evidence type="ECO:0008006" key="4">
    <source>
        <dbReference type="Google" id="ProtNLM"/>
    </source>
</evidence>
<feature type="transmembrane region" description="Helical" evidence="1">
    <location>
        <begin position="31"/>
        <end position="51"/>
    </location>
</feature>
<feature type="transmembrane region" description="Helical" evidence="1">
    <location>
        <begin position="213"/>
        <end position="235"/>
    </location>
</feature>
<feature type="transmembrane region" description="Helical" evidence="1">
    <location>
        <begin position="169"/>
        <end position="193"/>
    </location>
</feature>
<feature type="transmembrane region" description="Helical" evidence="1">
    <location>
        <begin position="129"/>
        <end position="149"/>
    </location>
</feature>
<keyword evidence="1" id="KW-0472">Membrane</keyword>
<feature type="transmembrane region" description="Helical" evidence="1">
    <location>
        <begin position="63"/>
        <end position="90"/>
    </location>
</feature>
<keyword evidence="3" id="KW-1185">Reference proteome</keyword>
<organism evidence="2 3">
    <name type="scientific">Thamnocephalis sphaerospora</name>
    <dbReference type="NCBI Taxonomy" id="78915"/>
    <lineage>
        <taxon>Eukaryota</taxon>
        <taxon>Fungi</taxon>
        <taxon>Fungi incertae sedis</taxon>
        <taxon>Zoopagomycota</taxon>
        <taxon>Zoopagomycotina</taxon>
        <taxon>Zoopagomycetes</taxon>
        <taxon>Zoopagales</taxon>
        <taxon>Sigmoideomycetaceae</taxon>
        <taxon>Thamnocephalis</taxon>
    </lineage>
</organism>
<feature type="transmembrane region" description="Helical" evidence="1">
    <location>
        <begin position="96"/>
        <end position="117"/>
    </location>
</feature>
<evidence type="ECO:0000256" key="1">
    <source>
        <dbReference type="SAM" id="Phobius"/>
    </source>
</evidence>
<keyword evidence="1" id="KW-1133">Transmembrane helix</keyword>
<dbReference type="EMBL" id="KZ993281">
    <property type="protein sequence ID" value="RKP05080.1"/>
    <property type="molecule type" value="Genomic_DNA"/>
</dbReference>
<evidence type="ECO:0000313" key="3">
    <source>
        <dbReference type="Proteomes" id="UP000271241"/>
    </source>
</evidence>
<evidence type="ECO:0000313" key="2">
    <source>
        <dbReference type="EMBL" id="RKP05080.1"/>
    </source>
</evidence>